<keyword evidence="3" id="KW-1185">Reference proteome</keyword>
<dbReference type="Proteomes" id="UP000298656">
    <property type="component" value="Chromosome 1"/>
</dbReference>
<dbReference type="PROSITE" id="PS51257">
    <property type="entry name" value="PROKAR_LIPOPROTEIN"/>
    <property type="match status" value="1"/>
</dbReference>
<evidence type="ECO:0000313" key="2">
    <source>
        <dbReference type="EMBL" id="QCP50811.1"/>
    </source>
</evidence>
<evidence type="ECO:0000313" key="3">
    <source>
        <dbReference type="Proteomes" id="UP000298656"/>
    </source>
</evidence>
<feature type="chain" id="PRO_5020496672" description="DUF4156 domain-containing protein" evidence="1">
    <location>
        <begin position="22"/>
        <end position="104"/>
    </location>
</feature>
<dbReference type="KEGG" id="tvl:FAZ95_17620"/>
<gene>
    <name evidence="2" type="ORF">FAZ95_17620</name>
</gene>
<proteinExistence type="predicted"/>
<accession>A0A4P8IRK8</accession>
<keyword evidence="1" id="KW-0732">Signal</keyword>
<evidence type="ECO:0008006" key="4">
    <source>
        <dbReference type="Google" id="ProtNLM"/>
    </source>
</evidence>
<organism evidence="2 3">
    <name type="scientific">Trinickia violacea</name>
    <dbReference type="NCBI Taxonomy" id="2571746"/>
    <lineage>
        <taxon>Bacteria</taxon>
        <taxon>Pseudomonadati</taxon>
        <taxon>Pseudomonadota</taxon>
        <taxon>Betaproteobacteria</taxon>
        <taxon>Burkholderiales</taxon>
        <taxon>Burkholderiaceae</taxon>
        <taxon>Trinickia</taxon>
    </lineage>
</organism>
<feature type="signal peptide" evidence="1">
    <location>
        <begin position="1"/>
        <end position="21"/>
    </location>
</feature>
<name>A0A4P8IRK8_9BURK</name>
<evidence type="ECO:0000256" key="1">
    <source>
        <dbReference type="SAM" id="SignalP"/>
    </source>
</evidence>
<reference evidence="2 3" key="1">
    <citation type="submission" date="2019-05" db="EMBL/GenBank/DDBJ databases">
        <title>Burkholderia sp. DHOD12, isolated from subtropical forest soil.</title>
        <authorList>
            <person name="Gao Z.-H."/>
            <person name="Qiu L.-H."/>
        </authorList>
    </citation>
    <scope>NUCLEOTIDE SEQUENCE [LARGE SCALE GENOMIC DNA]</scope>
    <source>
        <strain evidence="2 3">DHOD12</strain>
    </source>
</reference>
<dbReference type="OrthoDB" id="9113839at2"/>
<dbReference type="RefSeq" id="WP_137333621.1">
    <property type="nucleotide sequence ID" value="NZ_CP040077.1"/>
</dbReference>
<dbReference type="EMBL" id="CP040077">
    <property type="protein sequence ID" value="QCP50811.1"/>
    <property type="molecule type" value="Genomic_DNA"/>
</dbReference>
<sequence>MLRYAKFTTAVFAAALLGACASGPVITPTGQANTYVITTQAAGGSLAWGRAWNQANDRAAEFCKQRGMLASTKLASTSGFGAMETHEATLTFTCHPDWVTAGKN</sequence>
<dbReference type="AlphaFoldDB" id="A0A4P8IRK8"/>
<protein>
    <recommendedName>
        <fullName evidence="4">DUF4156 domain-containing protein</fullName>
    </recommendedName>
</protein>